<comment type="caution">
    <text evidence="1">The sequence shown here is derived from an EMBL/GenBank/DDBJ whole genome shotgun (WGS) entry which is preliminary data.</text>
</comment>
<dbReference type="EMBL" id="JARJCW010000086">
    <property type="protein sequence ID" value="KAJ7196098.1"/>
    <property type="molecule type" value="Genomic_DNA"/>
</dbReference>
<reference evidence="1" key="1">
    <citation type="submission" date="2023-03" db="EMBL/GenBank/DDBJ databases">
        <title>Massive genome expansion in bonnet fungi (Mycena s.s.) driven by repeated elements and novel gene families across ecological guilds.</title>
        <authorList>
            <consortium name="Lawrence Berkeley National Laboratory"/>
            <person name="Harder C.B."/>
            <person name="Miyauchi S."/>
            <person name="Viragh M."/>
            <person name="Kuo A."/>
            <person name="Thoen E."/>
            <person name="Andreopoulos B."/>
            <person name="Lu D."/>
            <person name="Skrede I."/>
            <person name="Drula E."/>
            <person name="Henrissat B."/>
            <person name="Morin E."/>
            <person name="Kohler A."/>
            <person name="Barry K."/>
            <person name="LaButti K."/>
            <person name="Morin E."/>
            <person name="Salamov A."/>
            <person name="Lipzen A."/>
            <person name="Mereny Z."/>
            <person name="Hegedus B."/>
            <person name="Baldrian P."/>
            <person name="Stursova M."/>
            <person name="Weitz H."/>
            <person name="Taylor A."/>
            <person name="Grigoriev I.V."/>
            <person name="Nagy L.G."/>
            <person name="Martin F."/>
            <person name="Kauserud H."/>
        </authorList>
    </citation>
    <scope>NUCLEOTIDE SEQUENCE</scope>
    <source>
        <strain evidence="1">9144</strain>
    </source>
</reference>
<dbReference type="Proteomes" id="UP001219525">
    <property type="component" value="Unassembled WGS sequence"/>
</dbReference>
<proteinExistence type="predicted"/>
<dbReference type="AlphaFoldDB" id="A0AAD6UWH5"/>
<gene>
    <name evidence="1" type="ORF">GGX14DRAFT_673863</name>
</gene>
<name>A0AAD6UWH5_9AGAR</name>
<organism evidence="1 2">
    <name type="scientific">Mycena pura</name>
    <dbReference type="NCBI Taxonomy" id="153505"/>
    <lineage>
        <taxon>Eukaryota</taxon>
        <taxon>Fungi</taxon>
        <taxon>Dikarya</taxon>
        <taxon>Basidiomycota</taxon>
        <taxon>Agaricomycotina</taxon>
        <taxon>Agaricomycetes</taxon>
        <taxon>Agaricomycetidae</taxon>
        <taxon>Agaricales</taxon>
        <taxon>Marasmiineae</taxon>
        <taxon>Mycenaceae</taxon>
        <taxon>Mycena</taxon>
    </lineage>
</organism>
<evidence type="ECO:0000313" key="1">
    <source>
        <dbReference type="EMBL" id="KAJ7196098.1"/>
    </source>
</evidence>
<evidence type="ECO:0000313" key="2">
    <source>
        <dbReference type="Proteomes" id="UP001219525"/>
    </source>
</evidence>
<sequence length="82" mass="8788">MCRSPARSVYGAAVQRGMLSVFQLVMVLHPGCIATARTEIDSVTGLPEFDDGGVLYQGLFRCAPPVSGARAWNTDTPFSALR</sequence>
<accession>A0AAD6UWH5</accession>
<protein>
    <submittedName>
        <fullName evidence="1">Uncharacterized protein</fullName>
    </submittedName>
</protein>
<keyword evidence="2" id="KW-1185">Reference proteome</keyword>